<reference evidence="1 2" key="1">
    <citation type="journal article" date="2021" name="bioRxiv">
        <title>Chromosome-scale and haplotype-resolved genome assembly of a tetraploid potato cultivar.</title>
        <authorList>
            <person name="Sun H."/>
            <person name="Jiao W.-B."/>
            <person name="Krause K."/>
            <person name="Campoy J.A."/>
            <person name="Goel M."/>
            <person name="Folz-Donahue K."/>
            <person name="Kukat C."/>
            <person name="Huettel B."/>
            <person name="Schneeberger K."/>
        </authorList>
    </citation>
    <scope>NUCLEOTIDE SEQUENCE [LARGE SCALE GENOMIC DNA]</scope>
    <source>
        <strain evidence="1">SolTubOtavaFocal</strain>
        <tissue evidence="1">Leaves</tissue>
    </source>
</reference>
<evidence type="ECO:0000313" key="2">
    <source>
        <dbReference type="Proteomes" id="UP000826656"/>
    </source>
</evidence>
<organism evidence="1 2">
    <name type="scientific">Solanum tuberosum</name>
    <name type="common">Potato</name>
    <dbReference type="NCBI Taxonomy" id="4113"/>
    <lineage>
        <taxon>Eukaryota</taxon>
        <taxon>Viridiplantae</taxon>
        <taxon>Streptophyta</taxon>
        <taxon>Embryophyta</taxon>
        <taxon>Tracheophyta</taxon>
        <taxon>Spermatophyta</taxon>
        <taxon>Magnoliopsida</taxon>
        <taxon>eudicotyledons</taxon>
        <taxon>Gunneridae</taxon>
        <taxon>Pentapetalae</taxon>
        <taxon>asterids</taxon>
        <taxon>lamiids</taxon>
        <taxon>Solanales</taxon>
        <taxon>Solanaceae</taxon>
        <taxon>Solanoideae</taxon>
        <taxon>Solaneae</taxon>
        <taxon>Solanum</taxon>
    </lineage>
</organism>
<accession>A0ABQ7VP34</accession>
<name>A0ABQ7VP34_SOLTU</name>
<keyword evidence="2" id="KW-1185">Reference proteome</keyword>
<dbReference type="Proteomes" id="UP000826656">
    <property type="component" value="Unassembled WGS sequence"/>
</dbReference>
<dbReference type="EMBL" id="JAIVGD010000011">
    <property type="protein sequence ID" value="KAH0770260.1"/>
    <property type="molecule type" value="Genomic_DNA"/>
</dbReference>
<evidence type="ECO:0000313" key="1">
    <source>
        <dbReference type="EMBL" id="KAH0770260.1"/>
    </source>
</evidence>
<proteinExistence type="predicted"/>
<protein>
    <submittedName>
        <fullName evidence="1">Uncharacterized protein</fullName>
    </submittedName>
</protein>
<comment type="caution">
    <text evidence="1">The sequence shown here is derived from an EMBL/GenBank/DDBJ whole genome shotgun (WGS) entry which is preliminary data.</text>
</comment>
<sequence length="63" mass="7304">MEDVFEAISSENPMDKATVEEMTFCRSIKTALVTISSTGANICKRGKRHYRKRLKLRRFYCEG</sequence>
<gene>
    <name evidence="1" type="ORF">KY290_014241</name>
</gene>